<keyword evidence="4" id="KW-0539">Nucleus</keyword>
<reference evidence="7 8" key="1">
    <citation type="journal article" date="2024" name="Nat. Commun.">
        <title>Phylogenomics reveals the evolutionary origins of lichenization in chlorophyte algae.</title>
        <authorList>
            <person name="Puginier C."/>
            <person name="Libourel C."/>
            <person name="Otte J."/>
            <person name="Skaloud P."/>
            <person name="Haon M."/>
            <person name="Grisel S."/>
            <person name="Petersen M."/>
            <person name="Berrin J.G."/>
            <person name="Delaux P.M."/>
            <person name="Dal Grande F."/>
            <person name="Keller J."/>
        </authorList>
    </citation>
    <scope>NUCLEOTIDE SEQUENCE [LARGE SCALE GENOMIC DNA]</scope>
    <source>
        <strain evidence="7 8">SAG 216-7</strain>
    </source>
</reference>
<evidence type="ECO:0000259" key="6">
    <source>
        <dbReference type="PROSITE" id="PS51011"/>
    </source>
</evidence>
<feature type="region of interest" description="Disordered" evidence="5">
    <location>
        <begin position="110"/>
        <end position="156"/>
    </location>
</feature>
<keyword evidence="3" id="KW-0804">Transcription</keyword>
<feature type="domain" description="ARID" evidence="6">
    <location>
        <begin position="257"/>
        <end position="357"/>
    </location>
</feature>
<evidence type="ECO:0000256" key="1">
    <source>
        <dbReference type="ARBA" id="ARBA00023015"/>
    </source>
</evidence>
<dbReference type="SUPFAM" id="SSF46774">
    <property type="entry name" value="ARID-like"/>
    <property type="match status" value="1"/>
</dbReference>
<dbReference type="SMART" id="SM01014">
    <property type="entry name" value="ARID"/>
    <property type="match status" value="1"/>
</dbReference>
<dbReference type="InterPro" id="IPR010919">
    <property type="entry name" value="SAND-like_dom_sf"/>
</dbReference>
<dbReference type="PANTHER" id="PTHR15348:SF0">
    <property type="entry name" value="PROTEIN DEAD RINGER"/>
    <property type="match status" value="1"/>
</dbReference>
<keyword evidence="2" id="KW-0238">DNA-binding</keyword>
<evidence type="ECO:0000256" key="5">
    <source>
        <dbReference type="SAM" id="MobiDB-lite"/>
    </source>
</evidence>
<sequence>MDVEPRFKTEVDIRSRSPSAEPVDLPEGIQDTVDVICGDAIGLMDIRRARILFEGQDISPTELEKIGGRGASKKWKTSLRVINADGKPGKLVGDWLQSQGLDIRHSQLVRYTGKPSPPPASRPQRPVVRPPVAKAQPAVRTVPTVKPSKPVSALKPQPPSVDLLAHLQSQYIGFIPGDPTVDGVPAELPASSVGSAASDVTVIHMNRISHEELMKMSRDSATDPLGALLPNQPGILPEREAHLTGHQPAKKSRVTPAADVNEAAALIGDYMAGRMADPPWRALGHSKAPLICGVDLNLHQLYKAVQSHGGFEATISNKCWGKVATKLGIDKSTHTNASFVLKNAYTRYLLAYETQVRALRGSSEELAVLDEPEDQPETQVPTDTLSGGSLQDAPAKGSCTASKAEDASDGAAARAREEATEAAMQTAHVKRDEASDSGAKEAAESSGGADLDDRLPPEDDSSPAADSAKDDEAAPSVVSGQIEQPTMDLQEQSRDDIVVSTSGLEPDPGNEDVEMDDLTSSPPDFIALD</sequence>
<proteinExistence type="predicted"/>
<dbReference type="SUPFAM" id="SSF63763">
    <property type="entry name" value="SAND domain-like"/>
    <property type="match status" value="1"/>
</dbReference>
<evidence type="ECO:0000256" key="3">
    <source>
        <dbReference type="ARBA" id="ARBA00023163"/>
    </source>
</evidence>
<keyword evidence="1" id="KW-0805">Transcription regulation</keyword>
<gene>
    <name evidence="7" type="ORF">WJX75_005988</name>
</gene>
<protein>
    <recommendedName>
        <fullName evidence="6">ARID domain-containing protein</fullName>
    </recommendedName>
</protein>
<evidence type="ECO:0000256" key="2">
    <source>
        <dbReference type="ARBA" id="ARBA00023125"/>
    </source>
</evidence>
<accession>A0ABR2YN41</accession>
<feature type="region of interest" description="Disordered" evidence="5">
    <location>
        <begin position="366"/>
        <end position="529"/>
    </location>
</feature>
<feature type="region of interest" description="Disordered" evidence="5">
    <location>
        <begin position="1"/>
        <end position="25"/>
    </location>
</feature>
<dbReference type="InterPro" id="IPR036431">
    <property type="entry name" value="ARID_dom_sf"/>
</dbReference>
<dbReference type="InterPro" id="IPR045147">
    <property type="entry name" value="ARI3A/B/C"/>
</dbReference>
<comment type="caution">
    <text evidence="7">The sequence shown here is derived from an EMBL/GenBank/DDBJ whole genome shotgun (WGS) entry which is preliminary data.</text>
</comment>
<feature type="compositionally biased region" description="Low complexity" evidence="5">
    <location>
        <begin position="122"/>
        <end position="140"/>
    </location>
</feature>
<feature type="compositionally biased region" description="Polar residues" evidence="5">
    <location>
        <begin position="478"/>
        <end position="490"/>
    </location>
</feature>
<dbReference type="SMART" id="SM00501">
    <property type="entry name" value="BRIGHT"/>
    <property type="match status" value="1"/>
</dbReference>
<dbReference type="Proteomes" id="UP001491310">
    <property type="component" value="Unassembled WGS sequence"/>
</dbReference>
<dbReference type="EMBL" id="JALJOT010000008">
    <property type="protein sequence ID" value="KAK9908321.1"/>
    <property type="molecule type" value="Genomic_DNA"/>
</dbReference>
<feature type="compositionally biased region" description="Acidic residues" evidence="5">
    <location>
        <begin position="508"/>
        <end position="517"/>
    </location>
</feature>
<evidence type="ECO:0000313" key="7">
    <source>
        <dbReference type="EMBL" id="KAK9908321.1"/>
    </source>
</evidence>
<organism evidence="7 8">
    <name type="scientific">Coccomyxa subellipsoidea</name>
    <dbReference type="NCBI Taxonomy" id="248742"/>
    <lineage>
        <taxon>Eukaryota</taxon>
        <taxon>Viridiplantae</taxon>
        <taxon>Chlorophyta</taxon>
        <taxon>core chlorophytes</taxon>
        <taxon>Trebouxiophyceae</taxon>
        <taxon>Trebouxiophyceae incertae sedis</taxon>
        <taxon>Coccomyxaceae</taxon>
        <taxon>Coccomyxa</taxon>
    </lineage>
</organism>
<keyword evidence="8" id="KW-1185">Reference proteome</keyword>
<dbReference type="CDD" id="cd16100">
    <property type="entry name" value="ARID"/>
    <property type="match status" value="1"/>
</dbReference>
<dbReference type="Pfam" id="PF01388">
    <property type="entry name" value="ARID"/>
    <property type="match status" value="1"/>
</dbReference>
<name>A0ABR2YN41_9CHLO</name>
<dbReference type="Gene3D" id="3.10.390.10">
    <property type="entry name" value="SAND domain-like"/>
    <property type="match status" value="1"/>
</dbReference>
<evidence type="ECO:0000313" key="8">
    <source>
        <dbReference type="Proteomes" id="UP001491310"/>
    </source>
</evidence>
<dbReference type="PROSITE" id="PS51011">
    <property type="entry name" value="ARID"/>
    <property type="match status" value="1"/>
</dbReference>
<dbReference type="InterPro" id="IPR001606">
    <property type="entry name" value="ARID_dom"/>
</dbReference>
<feature type="compositionally biased region" description="Basic and acidic residues" evidence="5">
    <location>
        <begin position="429"/>
        <end position="443"/>
    </location>
</feature>
<feature type="compositionally biased region" description="Acidic residues" evidence="5">
    <location>
        <begin position="367"/>
        <end position="376"/>
    </location>
</feature>
<evidence type="ECO:0000256" key="4">
    <source>
        <dbReference type="ARBA" id="ARBA00023242"/>
    </source>
</evidence>
<feature type="compositionally biased region" description="Basic and acidic residues" evidence="5">
    <location>
        <begin position="1"/>
        <end position="15"/>
    </location>
</feature>
<dbReference type="PANTHER" id="PTHR15348">
    <property type="entry name" value="AT-RICH INTERACTIVE DOMAIN-CONTAINING PROTEIN ARID DOMAIN- CONTAINING PROTEIN DEAD RINGER PROTEIN B-CELL REGULATOR OF IGH TRANSCRIPTION BRIGHT"/>
    <property type="match status" value="1"/>
</dbReference>
<feature type="compositionally biased region" description="Polar residues" evidence="5">
    <location>
        <begin position="377"/>
        <end position="389"/>
    </location>
</feature>
<dbReference type="Gene3D" id="1.10.150.60">
    <property type="entry name" value="ARID DNA-binding domain"/>
    <property type="match status" value="1"/>
</dbReference>